<sequence>MAYSVPTQAAQLLRKGILQNPMLKANIPNDESSLADHVTFTGNASPNIPINWRFAESISALKGLESVWINALLKAKYNHGPVKVDIDT</sequence>
<evidence type="ECO:0000313" key="2">
    <source>
        <dbReference type="Proteomes" id="UP001165205"/>
    </source>
</evidence>
<dbReference type="AlphaFoldDB" id="A0AAN4YL76"/>
<dbReference type="InterPro" id="IPR052985">
    <property type="entry name" value="CoA-trans_III_biosynth/detox"/>
</dbReference>
<accession>A0AAN4YL76</accession>
<gene>
    <name evidence="1" type="ORF">Aory04_000554100</name>
</gene>
<dbReference type="EMBL" id="BSYA01000054">
    <property type="protein sequence ID" value="GMG29261.1"/>
    <property type="molecule type" value="Genomic_DNA"/>
</dbReference>
<dbReference type="Proteomes" id="UP001165205">
    <property type="component" value="Unassembled WGS sequence"/>
</dbReference>
<name>A0AAN4YL76_ASPOZ</name>
<proteinExistence type="predicted"/>
<reference evidence="1" key="1">
    <citation type="submission" date="2023-04" db="EMBL/GenBank/DDBJ databases">
        <title>Aspergillus oryzae NBRC 4228.</title>
        <authorList>
            <person name="Ichikawa N."/>
            <person name="Sato H."/>
            <person name="Tonouchi N."/>
        </authorList>
    </citation>
    <scope>NUCLEOTIDE SEQUENCE</scope>
    <source>
        <strain evidence="1">NBRC 4228</strain>
    </source>
</reference>
<dbReference type="PANTHER" id="PTHR48229">
    <property type="entry name" value="CAIB/BAIF FAMILY ENZYME (AFU_ORTHOLOGUE AFUA_1G05360)-RELATED"/>
    <property type="match status" value="1"/>
</dbReference>
<evidence type="ECO:0000313" key="1">
    <source>
        <dbReference type="EMBL" id="GMG29261.1"/>
    </source>
</evidence>
<dbReference type="PANTHER" id="PTHR48229:SF2">
    <property type="entry name" value="CAIB_BAIF FAMILY PROTEIN"/>
    <property type="match status" value="1"/>
</dbReference>
<organism evidence="1 2">
    <name type="scientific">Aspergillus oryzae</name>
    <name type="common">Yellow koji mold</name>
    <dbReference type="NCBI Taxonomy" id="5062"/>
    <lineage>
        <taxon>Eukaryota</taxon>
        <taxon>Fungi</taxon>
        <taxon>Dikarya</taxon>
        <taxon>Ascomycota</taxon>
        <taxon>Pezizomycotina</taxon>
        <taxon>Eurotiomycetes</taxon>
        <taxon>Eurotiomycetidae</taxon>
        <taxon>Eurotiales</taxon>
        <taxon>Aspergillaceae</taxon>
        <taxon>Aspergillus</taxon>
        <taxon>Aspergillus subgen. Circumdati</taxon>
    </lineage>
</organism>
<protein>
    <submittedName>
        <fullName evidence="1">Unnamed protein product</fullName>
    </submittedName>
</protein>
<comment type="caution">
    <text evidence="1">The sequence shown here is derived from an EMBL/GenBank/DDBJ whole genome shotgun (WGS) entry which is preliminary data.</text>
</comment>